<dbReference type="SMART" id="SM00220">
    <property type="entry name" value="S_TKc"/>
    <property type="match status" value="1"/>
</dbReference>
<dbReference type="eggNOG" id="KOG0600">
    <property type="taxonomic scope" value="Eukaryota"/>
</dbReference>
<dbReference type="SUPFAM" id="SSF56112">
    <property type="entry name" value="Protein kinase-like (PK-like)"/>
    <property type="match status" value="1"/>
</dbReference>
<evidence type="ECO:0000259" key="11">
    <source>
        <dbReference type="PROSITE" id="PS50868"/>
    </source>
</evidence>
<dbReference type="InterPro" id="IPR006560">
    <property type="entry name" value="AWS_dom"/>
</dbReference>
<dbReference type="InterPro" id="IPR046341">
    <property type="entry name" value="SET_dom_sf"/>
</dbReference>
<dbReference type="InterPro" id="IPR036915">
    <property type="entry name" value="Cyclin-like_sf"/>
</dbReference>
<evidence type="ECO:0000256" key="3">
    <source>
        <dbReference type="ARBA" id="ARBA00022454"/>
    </source>
</evidence>
<keyword evidence="5" id="KW-0808">Transferase</keyword>
<dbReference type="Pfam" id="PF00134">
    <property type="entry name" value="Cyclin_N"/>
    <property type="match status" value="1"/>
</dbReference>
<feature type="domain" description="Protein kinase" evidence="9">
    <location>
        <begin position="907"/>
        <end position="1272"/>
    </location>
</feature>
<feature type="domain" description="SET" evidence="10">
    <location>
        <begin position="96"/>
        <end position="212"/>
    </location>
</feature>
<dbReference type="eggNOG" id="KOG1083">
    <property type="taxonomic scope" value="Eukaryota"/>
</dbReference>
<reference evidence="13" key="1">
    <citation type="submission" date="2013-12" db="EMBL/GenBank/DDBJ databases">
        <title>The Genome Sequence of Aphanomyces invadans NJM9701.</title>
        <authorList>
            <consortium name="The Broad Institute Genomics Platform"/>
            <person name="Russ C."/>
            <person name="Tyler B."/>
            <person name="van West P."/>
            <person name="Dieguez-Uribeondo J."/>
            <person name="Young S.K."/>
            <person name="Zeng Q."/>
            <person name="Gargeya S."/>
            <person name="Fitzgerald M."/>
            <person name="Abouelleil A."/>
            <person name="Alvarado L."/>
            <person name="Chapman S.B."/>
            <person name="Gainer-Dewar J."/>
            <person name="Goldberg J."/>
            <person name="Griggs A."/>
            <person name="Gujja S."/>
            <person name="Hansen M."/>
            <person name="Howarth C."/>
            <person name="Imamovic A."/>
            <person name="Ireland A."/>
            <person name="Larimer J."/>
            <person name="McCowan C."/>
            <person name="Murphy C."/>
            <person name="Pearson M."/>
            <person name="Poon T.W."/>
            <person name="Priest M."/>
            <person name="Roberts A."/>
            <person name="Saif S."/>
            <person name="Shea T."/>
            <person name="Sykes S."/>
            <person name="Wortman J."/>
            <person name="Nusbaum C."/>
            <person name="Birren B."/>
        </authorList>
    </citation>
    <scope>NUCLEOTIDE SEQUENCE [LARGE SCALE GENOMIC DNA]</scope>
    <source>
        <strain evidence="13">NJM9701</strain>
    </source>
</reference>
<feature type="region of interest" description="Disordered" evidence="8">
    <location>
        <begin position="410"/>
        <end position="430"/>
    </location>
</feature>
<dbReference type="SUPFAM" id="SSF82199">
    <property type="entry name" value="SET domain"/>
    <property type="match status" value="1"/>
</dbReference>
<dbReference type="InterPro" id="IPR001214">
    <property type="entry name" value="SET_dom"/>
</dbReference>
<evidence type="ECO:0000256" key="5">
    <source>
        <dbReference type="ARBA" id="ARBA00022679"/>
    </source>
</evidence>
<dbReference type="InterPro" id="IPR000719">
    <property type="entry name" value="Prot_kinase_dom"/>
</dbReference>
<dbReference type="Gene3D" id="2.170.270.10">
    <property type="entry name" value="SET domain"/>
    <property type="match status" value="1"/>
</dbReference>
<organism evidence="13">
    <name type="scientific">Aphanomyces invadans</name>
    <dbReference type="NCBI Taxonomy" id="157072"/>
    <lineage>
        <taxon>Eukaryota</taxon>
        <taxon>Sar</taxon>
        <taxon>Stramenopiles</taxon>
        <taxon>Oomycota</taxon>
        <taxon>Saprolegniomycetes</taxon>
        <taxon>Saprolegniales</taxon>
        <taxon>Verrucalvaceae</taxon>
        <taxon>Aphanomyces</taxon>
    </lineage>
</organism>
<keyword evidence="7" id="KW-0539">Nucleus</keyword>
<dbReference type="Pfam" id="PF17907">
    <property type="entry name" value="AWS"/>
    <property type="match status" value="1"/>
</dbReference>
<evidence type="ECO:0000259" key="9">
    <source>
        <dbReference type="PROSITE" id="PS50011"/>
    </source>
</evidence>
<evidence type="ECO:0000256" key="7">
    <source>
        <dbReference type="ARBA" id="ARBA00023242"/>
    </source>
</evidence>
<dbReference type="PANTHER" id="PTHR22884">
    <property type="entry name" value="SET DOMAIN PROTEINS"/>
    <property type="match status" value="1"/>
</dbReference>
<gene>
    <name evidence="13" type="ORF">H310_01671</name>
</gene>
<dbReference type="SMART" id="SM00570">
    <property type="entry name" value="AWS"/>
    <property type="match status" value="1"/>
</dbReference>
<dbReference type="PROSITE" id="PS50868">
    <property type="entry name" value="POST_SET"/>
    <property type="match status" value="1"/>
</dbReference>
<keyword evidence="6" id="KW-0949">S-adenosyl-L-methionine</keyword>
<evidence type="ECO:0000259" key="10">
    <source>
        <dbReference type="PROSITE" id="PS50280"/>
    </source>
</evidence>
<dbReference type="OrthoDB" id="422362at2759"/>
<dbReference type="STRING" id="157072.A0A024UTL7"/>
<dbReference type="EMBL" id="KI913953">
    <property type="protein sequence ID" value="ETW09272.1"/>
    <property type="molecule type" value="Genomic_DNA"/>
</dbReference>
<dbReference type="SMART" id="SM00317">
    <property type="entry name" value="SET"/>
    <property type="match status" value="1"/>
</dbReference>
<feature type="domain" description="Post-SET" evidence="11">
    <location>
        <begin position="219"/>
        <end position="235"/>
    </location>
</feature>
<accession>A0A024UTL7</accession>
<keyword evidence="13" id="KW-0418">Kinase</keyword>
<dbReference type="GeneID" id="20078721"/>
<dbReference type="PROSITE" id="PS50011">
    <property type="entry name" value="PROTEIN_KINASE_DOM"/>
    <property type="match status" value="1"/>
</dbReference>
<dbReference type="Gene3D" id="1.10.472.10">
    <property type="entry name" value="Cyclin-like"/>
    <property type="match status" value="1"/>
</dbReference>
<sequence>MASGVPSSSSHAFSMEAVAALRGFELLTRCVYVPPLTQPSPVEAEPCFCSSTDHTDSACHDTECINYATYVECPLDRCPTGHACRNQRLQRPELFPRLEPFQTELKGFGVRTTERVRALDPVGEYVGEIIGQKELYRRTSGLGRTETNFYYLQLSNGVYIDARHRGGFTRFVNHSCKPNCKAEKWTVGGETRLLVFALRDLEPGEELTFDYQWTVLGRQRIKCFCGEVECKGFIGDEVEKKPMDTPDGVFQDPTDTDSIDEHLVGRTLRLFNASSTSDGCNGSTVPSTFSVVLVKSFDPTTQEHTVVDATVDGTNSPTYSRINRRRQRPSNRYDTSSSSSDDEISLGDSKPASHDTSRRVNLSTIQWQVYIDLRGMSPDAVQKAVFSIPKLNRPPRRPDAQVSLSSAVPSAPASPLYLTPPQPSTPTLSNGMPQLQTYKLLLKGLPPAVNAALLKRMLGHRAGTLVAMDLFFMDTPIFGRVGWGLVEFSDAGVFEAMRARFDNKPFLTTTVRSFLATDQGIAGFHRMKQHVRRTATDNPGSRPSSSSSHRPPSRQHLRSDSPMNLSPMATTSASATTSCPSHTTPSSLPPPTLDEYCMGRKLNWVVESSSPEWNYVSPSRKAGLSAAVEATLQTNCTKIIVSVVKMLKFNREDFATAVVLFHRYVSTHTMNVSTIEWMAATCLHVVLKAHSRQFDWNTFLTTVYTAKYNGGTGDADAAPPSAQELKRVEHLVLSMEAPLLEGLRFDISSTDPFAMLDACFRGGNLDADDRAHKFGKRLVTDILPVTSLWVQFHVECLVVAVLYIASAAAATATHPHELPSPPPYLPRLLASHRYTFDCAITQLLTIFYAARCTDLPRSTVEQRIQQFLDAQDACGAPAILFLPSTWPSAFLARQAPHHRVQLMASHVECVTSIRRRAFVGRVKTTGVPWPELAGRAVYLQPWPYRQSASSHHHHPSRGMPDACLRELSTLVNVHARAPTLFVAPVGILFPRRGGDDVAHEASSATMDIHTDWFPVDKADRHSFRHGSKSSEAKPTLSKTLQENVHYLVYDRPLHTVSTLLESTADAGILSFATRKRMLYHLLQSVAMCHEQNIVHRFLSPANLFVFAKYVKLGGFHCARHVDTKGATTLRGYVLSDSEHLEHCTGSALHLAAPELLLGDKVFTKRSDVWSLGIVGLQIMLHGPPLIVGRDVPKQLEYLYRICGSPREDLWPDAMHLPNFVQPNRKYQTRLRKVILERMQSFPDAGIEVFENLLALDPKRRWHAKRALQAPWFADQDDAILFDFSTIPPTLENAASTSFHHHKDKGLPSSAKKRKGHHGEHTDKSTRDRHHHRHHRRSGGSATGSVDDAVR</sequence>
<comment type="subcellular location">
    <subcellularLocation>
        <location evidence="2">Chromosome</location>
    </subcellularLocation>
    <subcellularLocation>
        <location evidence="1">Nucleus</location>
    </subcellularLocation>
</comment>
<dbReference type="GO" id="GO:0005524">
    <property type="term" value="F:ATP binding"/>
    <property type="evidence" value="ECO:0007669"/>
    <property type="project" value="InterPro"/>
</dbReference>
<feature type="region of interest" description="Disordered" evidence="8">
    <location>
        <begin position="311"/>
        <end position="358"/>
    </location>
</feature>
<dbReference type="VEuPathDB" id="FungiDB:H310_01671"/>
<feature type="compositionally biased region" description="Low complexity" evidence="8">
    <location>
        <begin position="541"/>
        <end position="550"/>
    </location>
</feature>
<name>A0A024UTL7_9STRA</name>
<dbReference type="InterPro" id="IPR050777">
    <property type="entry name" value="SET2_Histone-Lys_MeTrsfase"/>
</dbReference>
<dbReference type="Pfam" id="PF00069">
    <property type="entry name" value="Pkinase"/>
    <property type="match status" value="1"/>
</dbReference>
<feature type="compositionally biased region" description="Low complexity" evidence="8">
    <location>
        <begin position="330"/>
        <end position="339"/>
    </location>
</feature>
<dbReference type="GO" id="GO:0042054">
    <property type="term" value="F:histone methyltransferase activity"/>
    <property type="evidence" value="ECO:0007669"/>
    <property type="project" value="InterPro"/>
</dbReference>
<dbReference type="Gene3D" id="1.10.510.10">
    <property type="entry name" value="Transferase(Phosphotransferase) domain 1"/>
    <property type="match status" value="1"/>
</dbReference>
<feature type="region of interest" description="Disordered" evidence="8">
    <location>
        <begin position="530"/>
        <end position="592"/>
    </location>
</feature>
<dbReference type="SUPFAM" id="SSF47954">
    <property type="entry name" value="Cyclin-like"/>
    <property type="match status" value="1"/>
</dbReference>
<dbReference type="SMART" id="SM00508">
    <property type="entry name" value="PostSET"/>
    <property type="match status" value="1"/>
</dbReference>
<dbReference type="InterPro" id="IPR003616">
    <property type="entry name" value="Post-SET_dom"/>
</dbReference>
<evidence type="ECO:0000256" key="2">
    <source>
        <dbReference type="ARBA" id="ARBA00004286"/>
    </source>
</evidence>
<dbReference type="InterPro" id="IPR006671">
    <property type="entry name" value="Cyclin_N"/>
</dbReference>
<evidence type="ECO:0000256" key="1">
    <source>
        <dbReference type="ARBA" id="ARBA00004123"/>
    </source>
</evidence>
<dbReference type="PROSITE" id="PS51215">
    <property type="entry name" value="AWS"/>
    <property type="match status" value="1"/>
</dbReference>
<dbReference type="RefSeq" id="XP_008863077.1">
    <property type="nucleotide sequence ID" value="XM_008864855.1"/>
</dbReference>
<evidence type="ECO:0000313" key="13">
    <source>
        <dbReference type="EMBL" id="ETW09272.1"/>
    </source>
</evidence>
<dbReference type="Pfam" id="PF00856">
    <property type="entry name" value="SET"/>
    <property type="match status" value="1"/>
</dbReference>
<feature type="compositionally biased region" description="Basic residues" evidence="8">
    <location>
        <begin position="1326"/>
        <end position="1337"/>
    </location>
</feature>
<evidence type="ECO:0000256" key="6">
    <source>
        <dbReference type="ARBA" id="ARBA00022691"/>
    </source>
</evidence>
<keyword evidence="4" id="KW-0489">Methyltransferase</keyword>
<dbReference type="GO" id="GO:0004674">
    <property type="term" value="F:protein serine/threonine kinase activity"/>
    <property type="evidence" value="ECO:0007669"/>
    <property type="project" value="UniProtKB-KW"/>
</dbReference>
<protein>
    <submittedName>
        <fullName evidence="13">Serine/threonine protein kinase</fullName>
    </submittedName>
</protein>
<dbReference type="GO" id="GO:0005634">
    <property type="term" value="C:nucleus"/>
    <property type="evidence" value="ECO:0007669"/>
    <property type="project" value="UniProtKB-SubCell"/>
</dbReference>
<dbReference type="PROSITE" id="PS50280">
    <property type="entry name" value="SET"/>
    <property type="match status" value="1"/>
</dbReference>
<dbReference type="InterPro" id="IPR011009">
    <property type="entry name" value="Kinase-like_dom_sf"/>
</dbReference>
<dbReference type="GO" id="GO:0032259">
    <property type="term" value="P:methylation"/>
    <property type="evidence" value="ECO:0007669"/>
    <property type="project" value="UniProtKB-KW"/>
</dbReference>
<evidence type="ECO:0000259" key="12">
    <source>
        <dbReference type="PROSITE" id="PS51215"/>
    </source>
</evidence>
<feature type="compositionally biased region" description="Low complexity" evidence="8">
    <location>
        <begin position="565"/>
        <end position="586"/>
    </location>
</feature>
<evidence type="ECO:0000256" key="4">
    <source>
        <dbReference type="ARBA" id="ARBA00022603"/>
    </source>
</evidence>
<feature type="region of interest" description="Disordered" evidence="8">
    <location>
        <begin position="1294"/>
        <end position="1350"/>
    </location>
</feature>
<keyword evidence="13" id="KW-0723">Serine/threonine-protein kinase</keyword>
<proteinExistence type="predicted"/>
<evidence type="ECO:0000256" key="8">
    <source>
        <dbReference type="SAM" id="MobiDB-lite"/>
    </source>
</evidence>
<keyword evidence="3" id="KW-0158">Chromosome</keyword>
<feature type="domain" description="AWS" evidence="12">
    <location>
        <begin position="42"/>
        <end position="93"/>
    </location>
</feature>
<dbReference type="GO" id="GO:0005694">
    <property type="term" value="C:chromosome"/>
    <property type="evidence" value="ECO:0007669"/>
    <property type="project" value="UniProtKB-SubCell"/>
</dbReference>